<name>A0A921E6D3_9HYPH</name>
<evidence type="ECO:0000313" key="2">
    <source>
        <dbReference type="EMBL" id="HJE26104.1"/>
    </source>
</evidence>
<reference evidence="2" key="2">
    <citation type="submission" date="2021-09" db="EMBL/GenBank/DDBJ databases">
        <authorList>
            <person name="Gilroy R."/>
        </authorList>
    </citation>
    <scope>NUCLEOTIDE SEQUENCE</scope>
    <source>
        <strain evidence="2">316</strain>
    </source>
</reference>
<accession>A0A921E6D3</accession>
<evidence type="ECO:0000256" key="1">
    <source>
        <dbReference type="ARBA" id="ARBA00022679"/>
    </source>
</evidence>
<dbReference type="InterPro" id="IPR007577">
    <property type="entry name" value="GlycoTrfase_DXD_sugar-bd_CS"/>
</dbReference>
<protein>
    <submittedName>
        <fullName evidence="2">Uncharacterized protein</fullName>
    </submittedName>
</protein>
<sequence>MILMYWTSRDADLPPAAPAWQRAYRHCTVFGDADVRPLLPPAFVPVFDAIRLPSAKSDLARLVLLREYGGFYIDAHVGPTSPTRLLETLDALSSHSLILFGKGWTMTEETHFDLMNGVLAARKGAPELDLLINRIVNNILEQKHREEATDGHVPYDLHHMTGTHVLIDTFFDLVPPRPRLKAAFTDRIFVHQMADNQQSGFELAAYYSYRKPNGHWSERQRNERFFLG</sequence>
<dbReference type="Gene3D" id="3.90.550.20">
    <property type="match status" value="1"/>
</dbReference>
<dbReference type="Pfam" id="PF04488">
    <property type="entry name" value="Gly_transf_sug"/>
    <property type="match status" value="1"/>
</dbReference>
<dbReference type="PANTHER" id="PTHR32385">
    <property type="entry name" value="MANNOSYL PHOSPHORYLINOSITOL CERAMIDE SYNTHASE"/>
    <property type="match status" value="1"/>
</dbReference>
<dbReference type="GO" id="GO:0000030">
    <property type="term" value="F:mannosyltransferase activity"/>
    <property type="evidence" value="ECO:0007669"/>
    <property type="project" value="TreeGrafter"/>
</dbReference>
<keyword evidence="1" id="KW-0808">Transferase</keyword>
<organism evidence="2 3">
    <name type="scientific">Methylorubrum populi</name>
    <dbReference type="NCBI Taxonomy" id="223967"/>
    <lineage>
        <taxon>Bacteria</taxon>
        <taxon>Pseudomonadati</taxon>
        <taxon>Pseudomonadota</taxon>
        <taxon>Alphaproteobacteria</taxon>
        <taxon>Hyphomicrobiales</taxon>
        <taxon>Methylobacteriaceae</taxon>
        <taxon>Methylorubrum</taxon>
    </lineage>
</organism>
<dbReference type="Proteomes" id="UP000742631">
    <property type="component" value="Unassembled WGS sequence"/>
</dbReference>
<reference evidence="2" key="1">
    <citation type="journal article" date="2021" name="PeerJ">
        <title>Extensive microbial diversity within the chicken gut microbiome revealed by metagenomics and culture.</title>
        <authorList>
            <person name="Gilroy R."/>
            <person name="Ravi A."/>
            <person name="Getino M."/>
            <person name="Pursley I."/>
            <person name="Horton D.L."/>
            <person name="Alikhan N.F."/>
            <person name="Baker D."/>
            <person name="Gharbi K."/>
            <person name="Hall N."/>
            <person name="Watson M."/>
            <person name="Adriaenssens E.M."/>
            <person name="Foster-Nyarko E."/>
            <person name="Jarju S."/>
            <person name="Secka A."/>
            <person name="Antonio M."/>
            <person name="Oren A."/>
            <person name="Chaudhuri R.R."/>
            <person name="La Ragione R."/>
            <person name="Hildebrand F."/>
            <person name="Pallen M.J."/>
        </authorList>
    </citation>
    <scope>NUCLEOTIDE SEQUENCE</scope>
    <source>
        <strain evidence="2">316</strain>
    </source>
</reference>
<dbReference type="InterPro" id="IPR029044">
    <property type="entry name" value="Nucleotide-diphossugar_trans"/>
</dbReference>
<dbReference type="GO" id="GO:0051999">
    <property type="term" value="P:mannosyl-inositol phosphorylceramide biosynthetic process"/>
    <property type="evidence" value="ECO:0007669"/>
    <property type="project" value="TreeGrafter"/>
</dbReference>
<dbReference type="SUPFAM" id="SSF53448">
    <property type="entry name" value="Nucleotide-diphospho-sugar transferases"/>
    <property type="match status" value="1"/>
</dbReference>
<proteinExistence type="predicted"/>
<gene>
    <name evidence="2" type="ORF">K8W01_20845</name>
</gene>
<dbReference type="GO" id="GO:0016020">
    <property type="term" value="C:membrane"/>
    <property type="evidence" value="ECO:0007669"/>
    <property type="project" value="GOC"/>
</dbReference>
<dbReference type="AlphaFoldDB" id="A0A921E6D3"/>
<dbReference type="PANTHER" id="PTHR32385:SF15">
    <property type="entry name" value="INOSITOL PHOSPHOCERAMIDE MANNOSYLTRANSFERASE 1"/>
    <property type="match status" value="1"/>
</dbReference>
<evidence type="ECO:0000313" key="3">
    <source>
        <dbReference type="Proteomes" id="UP000742631"/>
    </source>
</evidence>
<comment type="caution">
    <text evidence="2">The sequence shown here is derived from an EMBL/GenBank/DDBJ whole genome shotgun (WGS) entry which is preliminary data.</text>
</comment>
<dbReference type="InterPro" id="IPR051706">
    <property type="entry name" value="Glycosyltransferase_domain"/>
</dbReference>
<dbReference type="EMBL" id="DYYG01000065">
    <property type="protein sequence ID" value="HJE26104.1"/>
    <property type="molecule type" value="Genomic_DNA"/>
</dbReference>